<dbReference type="InterPro" id="IPR001611">
    <property type="entry name" value="Leu-rich_rpt"/>
</dbReference>
<comment type="similarity">
    <text evidence="2">Belongs to the peptidase C10 family.</text>
</comment>
<dbReference type="GO" id="GO:0008234">
    <property type="term" value="F:cysteine-type peptidase activity"/>
    <property type="evidence" value="ECO:0007669"/>
    <property type="project" value="UniProtKB-KW"/>
</dbReference>
<dbReference type="EMBL" id="QEWP01000007">
    <property type="protein sequence ID" value="PWD99500.1"/>
    <property type="molecule type" value="Genomic_DNA"/>
</dbReference>
<evidence type="ECO:0000256" key="7">
    <source>
        <dbReference type="ARBA" id="ARBA00022801"/>
    </source>
</evidence>
<evidence type="ECO:0000256" key="5">
    <source>
        <dbReference type="ARBA" id="ARBA00022729"/>
    </source>
</evidence>
<feature type="chain" id="PRO_5015488516" description="Spi protease inhibitor domain-containing protein" evidence="10">
    <location>
        <begin position="30"/>
        <end position="1823"/>
    </location>
</feature>
<evidence type="ECO:0000256" key="4">
    <source>
        <dbReference type="ARBA" id="ARBA00022670"/>
    </source>
</evidence>
<dbReference type="InterPro" id="IPR000200">
    <property type="entry name" value="Peptidase_C10"/>
</dbReference>
<keyword evidence="13" id="KW-1185">Reference proteome</keyword>
<evidence type="ECO:0000313" key="13">
    <source>
        <dbReference type="Proteomes" id="UP000244956"/>
    </source>
</evidence>
<dbReference type="SUPFAM" id="SSF52047">
    <property type="entry name" value="RNI-like"/>
    <property type="match status" value="2"/>
</dbReference>
<dbReference type="SUPFAM" id="SSF54001">
    <property type="entry name" value="Cysteine proteinases"/>
    <property type="match status" value="1"/>
</dbReference>
<evidence type="ECO:0000256" key="2">
    <source>
        <dbReference type="ARBA" id="ARBA00009693"/>
    </source>
</evidence>
<dbReference type="SMART" id="SM00369">
    <property type="entry name" value="LRR_TYP"/>
    <property type="match status" value="5"/>
</dbReference>
<dbReference type="Gene3D" id="3.90.70.50">
    <property type="entry name" value="Peptidase C10, streptopain"/>
    <property type="match status" value="2"/>
</dbReference>
<dbReference type="PANTHER" id="PTHR48059">
    <property type="entry name" value="POLYGALACTURONASE INHIBITOR 1"/>
    <property type="match status" value="1"/>
</dbReference>
<name>A0A2U2B8W2_9BACT</name>
<keyword evidence="7" id="KW-0378">Hydrolase</keyword>
<dbReference type="GO" id="GO:0030313">
    <property type="term" value="C:cell envelope"/>
    <property type="evidence" value="ECO:0007669"/>
    <property type="project" value="UniProtKB-SubCell"/>
</dbReference>
<dbReference type="Pfam" id="PF13734">
    <property type="entry name" value="Inhibitor_I69"/>
    <property type="match status" value="1"/>
</dbReference>
<dbReference type="PANTHER" id="PTHR48059:SF30">
    <property type="entry name" value="OS06G0587000 PROTEIN"/>
    <property type="match status" value="1"/>
</dbReference>
<dbReference type="Pfam" id="PF13855">
    <property type="entry name" value="LRR_8"/>
    <property type="match status" value="1"/>
</dbReference>
<keyword evidence="4" id="KW-0645">Protease</keyword>
<feature type="signal peptide" evidence="10">
    <location>
        <begin position="1"/>
        <end position="29"/>
    </location>
</feature>
<gene>
    <name evidence="12" type="ORF">DDZ16_10885</name>
</gene>
<dbReference type="RefSeq" id="WP_109264496.1">
    <property type="nucleotide sequence ID" value="NZ_QEWP01000007.1"/>
</dbReference>
<evidence type="ECO:0000259" key="11">
    <source>
        <dbReference type="Pfam" id="PF13734"/>
    </source>
</evidence>
<comment type="subcellular location">
    <subcellularLocation>
        <location evidence="1">Cell envelope</location>
    </subcellularLocation>
</comment>
<feature type="active site" description="Proton acceptor" evidence="9">
    <location>
        <position position="293"/>
    </location>
</feature>
<feature type="active site" description="Nucleophile" evidence="9">
    <location>
        <position position="174"/>
    </location>
</feature>
<feature type="domain" description="Spi protease inhibitor" evidence="11">
    <location>
        <begin position="40"/>
        <end position="129"/>
    </location>
</feature>
<evidence type="ECO:0000256" key="9">
    <source>
        <dbReference type="PIRSR" id="PIRSR600200-1"/>
    </source>
</evidence>
<evidence type="ECO:0000256" key="6">
    <source>
        <dbReference type="ARBA" id="ARBA00022737"/>
    </source>
</evidence>
<dbReference type="Pfam" id="PF01640">
    <property type="entry name" value="Peptidase_C10"/>
    <property type="match status" value="1"/>
</dbReference>
<dbReference type="InterPro" id="IPR044934">
    <property type="entry name" value="Streptopain_sf"/>
</dbReference>
<evidence type="ECO:0000256" key="1">
    <source>
        <dbReference type="ARBA" id="ARBA00004196"/>
    </source>
</evidence>
<dbReference type="OrthoDB" id="2235251at2"/>
<dbReference type="Proteomes" id="UP000244956">
    <property type="component" value="Unassembled WGS sequence"/>
</dbReference>
<dbReference type="InterPro" id="IPR032675">
    <property type="entry name" value="LRR_dom_sf"/>
</dbReference>
<keyword evidence="5 10" id="KW-0732">Signal</keyword>
<keyword evidence="3" id="KW-0433">Leucine-rich repeat</keyword>
<proteinExistence type="inferred from homology"/>
<dbReference type="InterPro" id="IPR025896">
    <property type="entry name" value="Spi_Prtas-inh"/>
</dbReference>
<dbReference type="Gene3D" id="3.80.10.10">
    <property type="entry name" value="Ribonuclease Inhibitor"/>
    <property type="match status" value="3"/>
</dbReference>
<sequence>MTTNSLLSKTLRIKPVFSFLILFCFCSNAFSQDNSNADVRQYAADFFNAQTQTNAKLKSAVSASSLVQSYQSSEGVNTPLYVFQNGEKGFAMIAKSNNTLKVVGYSDEGNFQTQNIPPQLRALMSHYEDSLEFDTPVHSTLKSGTVVVEPLLYEHNINLNQFHHPEVGGSWSGCMATAFTQIMLFHAAEQNKLVKGYGSHCYTYEPYGEICADFENTTYNSAELLSFHTGIAMDMRYTDVGSSPPPEVNVIERFEEYFDYYVDHCPNEDFYIKNELQNRRPVYASIPGIPQNHAVVIDGYDDQGFFHLNFGWGGSFNGNFLVNNNLWYATGNGNTKFYLSYTNNYMLAPTPPVANEQDSLALVAVYNALGGNEALQWDLSEPVCRWPGVLLLNGRVIRLSVNTNGLPLTSQSIAPETGNLSALQELSFQGCLNGNIPSTITNLTELKKLDINNTIHREGSVVHTGNFTGQLPDDIDKLVNMEWLVMSNSLEGSIPASIGNLNSLKFLSITRDTTYFGKGGLTGIIPSSISNLSNLRTLHINNQQIEGALPAGISNITALWDVNLSGNQLSGTLPSLKLPNLEYLHLNDNGFSQIDQGEWNIPLLKILQLQNNQISGEVPPSFCNFSALEYLDLSNNLIDKLPENLDNLLVLETLKLDNNNLMALPDGLANIVYLKHLDAANNQLTYIPDNLGQSRMLETIDLSNNRLTAIPEALGNCDGLYEILFNNNRIEQIPASFANIRHAATILLDDNEMTGEIPENLMTNANDNNTFVRLNKNRFVFADIPFSDELKFGVRNQKTVPLKKQVYKVQRGDTVTIDVRSISRLSHPANEYYWLSYPEFEANVVDEQLNGVEKSPVFKMAINQNNVHNKYYCKVFNPDAPSFSFNYDGSLVTGVSMQYLNTDTIVFKLASDEEILADKYTDEFVTSLSTVANNSVSDGEVRLVPPIKVVRGEVFWEASMDGVAWEKVSDEMDNAELQTNIRSWSSEELLLAPQSTAFYRCGINETNCEPLYSDQLKVEAAGDVLFNEIVDVTEESRTISVDSIEVLVPVNFHDQEFRLTITKLYNPPLAPDTVTASSTYDVSVSFDGKFEIPLLIKLKNIDKTKVREMEIDRFKAVYFDDAERQWQPFKDSHLSLKDSSVVFLTSHLTKLSLFWNNTEMQNGYTDVYERNNIRVVYKDNDTDFMRFGYGKNQPSQPWHVADYPLLVQDITEYLPVVIDKYASLGLSSPGGKFTVYVKKMDDAGCVGIMGMLSGYMKISRDLLKPEEMRQVLAHEFMHYTQDYYISANPGNSFWMEAHATLSDRMVWNDQEVPVCEPEEVLEKGKKSNISIFNFLSNSWDYWDKSLLTNNLMGNIHYNYMGGNFLHYLRTYREGAKLSPATLLKETSWFGSWRTYLGSYVSSHLDAILGDEYEDYLKYMLSGKNGNFTVINKKGNPYSYLQKPKNKGVFTHPVTYRFQPEDEMIQKDEIDISIPYMAAKVVLLENINPDKLVMVNYKRNHDPDHNHKVYYATYDFLKKEMTYLDISDSAEYNFLIDNRSKKNQLTEYKNYSFLLLINKEYIGASSLMSNFNASIELTGMAALNVESVGLLDIYRNRSPLLHSFDNRNGYITIGMPNVSYLRMATEWDVSRSERVVSKQMINNSTYEIRSEYTLVMNEGPIKGMPTVKDSTKYIQIFEHNVADKTVKISEQEIKYRFLNEFIEIVRGTGMDYEERLVYPKHLDYMEERTDTYWLENIMDYAGEEEASDEFVTEYGSNTLVFHTQNTQETLNMVKKIDATYKKTNFGSNGTVISEQTSNYESTDFSPSDLELNMILRLYADDEDN</sequence>
<accession>A0A2U2B8W2</accession>
<keyword evidence="6" id="KW-0677">Repeat</keyword>
<dbReference type="InterPro" id="IPR003591">
    <property type="entry name" value="Leu-rich_rpt_typical-subtyp"/>
</dbReference>
<dbReference type="GO" id="GO:0006508">
    <property type="term" value="P:proteolysis"/>
    <property type="evidence" value="ECO:0007669"/>
    <property type="project" value="UniProtKB-KW"/>
</dbReference>
<dbReference type="PROSITE" id="PS51450">
    <property type="entry name" value="LRR"/>
    <property type="match status" value="2"/>
</dbReference>
<dbReference type="InterPro" id="IPR051848">
    <property type="entry name" value="PGIP"/>
</dbReference>
<evidence type="ECO:0000313" key="12">
    <source>
        <dbReference type="EMBL" id="PWD99500.1"/>
    </source>
</evidence>
<organism evidence="12 13">
    <name type="scientific">Marinilabilia rubra</name>
    <dbReference type="NCBI Taxonomy" id="2162893"/>
    <lineage>
        <taxon>Bacteria</taxon>
        <taxon>Pseudomonadati</taxon>
        <taxon>Bacteroidota</taxon>
        <taxon>Bacteroidia</taxon>
        <taxon>Marinilabiliales</taxon>
        <taxon>Marinilabiliaceae</taxon>
        <taxon>Marinilabilia</taxon>
    </lineage>
</organism>
<evidence type="ECO:0000256" key="10">
    <source>
        <dbReference type="SAM" id="SignalP"/>
    </source>
</evidence>
<keyword evidence="8" id="KW-0788">Thiol protease</keyword>
<dbReference type="SMART" id="SM00364">
    <property type="entry name" value="LRR_BAC"/>
    <property type="match status" value="4"/>
</dbReference>
<protein>
    <recommendedName>
        <fullName evidence="11">Spi protease inhibitor domain-containing protein</fullName>
    </recommendedName>
</protein>
<evidence type="ECO:0000256" key="8">
    <source>
        <dbReference type="ARBA" id="ARBA00022807"/>
    </source>
</evidence>
<dbReference type="InterPro" id="IPR038765">
    <property type="entry name" value="Papain-like_cys_pep_sf"/>
</dbReference>
<evidence type="ECO:0000256" key="3">
    <source>
        <dbReference type="ARBA" id="ARBA00022614"/>
    </source>
</evidence>
<dbReference type="Pfam" id="PF00560">
    <property type="entry name" value="LRR_1"/>
    <property type="match status" value="1"/>
</dbReference>
<reference evidence="12 13" key="1">
    <citation type="submission" date="2018-05" db="EMBL/GenBank/DDBJ databases">
        <title>Marinilabilia rubrum sp. nov., isolated from saltern sediment.</title>
        <authorList>
            <person name="Zhang R."/>
        </authorList>
    </citation>
    <scope>NUCLEOTIDE SEQUENCE [LARGE SCALE GENOMIC DNA]</scope>
    <source>
        <strain evidence="12 13">WTE16</strain>
    </source>
</reference>
<comment type="caution">
    <text evidence="12">The sequence shown here is derived from an EMBL/GenBank/DDBJ whole genome shotgun (WGS) entry which is preliminary data.</text>
</comment>